<sequence>MKKLWLRSLSLAVTGGLLLLPVAYISERAHAADRLCEDKMRGLRQQLEHAQAHDNHHRVRGLQRALHAIEENCTNEQVLAELEEDIQESQQEVRERELALEQALKEGDEDDIQKRREKLAEERRELEEHTQELNALRRRINE</sequence>
<organism evidence="2 3">
    <name type="scientific">Halomonas qinghailakensis</name>
    <dbReference type="NCBI Taxonomy" id="2937790"/>
    <lineage>
        <taxon>Bacteria</taxon>
        <taxon>Pseudomonadati</taxon>
        <taxon>Pseudomonadota</taxon>
        <taxon>Gammaproteobacteria</taxon>
        <taxon>Oceanospirillales</taxon>
        <taxon>Halomonadaceae</taxon>
        <taxon>Halomonas</taxon>
    </lineage>
</organism>
<dbReference type="RefSeq" id="WP_030070885.1">
    <property type="nucleotide sequence ID" value="NZ_CP096973.1"/>
</dbReference>
<protein>
    <submittedName>
        <fullName evidence="2">DUF1090 domain-containing protein</fullName>
    </submittedName>
</protein>
<dbReference type="EMBL" id="CP096973">
    <property type="protein sequence ID" value="UYO73177.1"/>
    <property type="molecule type" value="Genomic_DNA"/>
</dbReference>
<keyword evidence="3" id="KW-1185">Reference proteome</keyword>
<evidence type="ECO:0000256" key="1">
    <source>
        <dbReference type="SAM" id="MobiDB-lite"/>
    </source>
</evidence>
<proteinExistence type="predicted"/>
<accession>A0AA46YPY9</accession>
<dbReference type="KEGG" id="hqn:M0220_09715"/>
<dbReference type="InterPro" id="IPR009468">
    <property type="entry name" value="DUF1090"/>
</dbReference>
<dbReference type="AlphaFoldDB" id="A0AA46YPY9"/>
<dbReference type="Pfam" id="PF06476">
    <property type="entry name" value="DUF1090"/>
    <property type="match status" value="1"/>
</dbReference>
<gene>
    <name evidence="2" type="ORF">M0220_09715</name>
</gene>
<dbReference type="Proteomes" id="UP001164935">
    <property type="component" value="Chromosome"/>
</dbReference>
<evidence type="ECO:0000313" key="3">
    <source>
        <dbReference type="Proteomes" id="UP001164935"/>
    </source>
</evidence>
<reference evidence="2" key="1">
    <citation type="submission" date="2022-05" db="EMBL/GenBank/DDBJ databases">
        <title>Complete sequence of a novel PHA-producing Halomonas strain.</title>
        <authorList>
            <person name="Zheng Z."/>
        </authorList>
    </citation>
    <scope>NUCLEOTIDE SEQUENCE</scope>
    <source>
        <strain evidence="2">ZZQ-149</strain>
    </source>
</reference>
<name>A0AA46YPY9_9GAMM</name>
<feature type="region of interest" description="Disordered" evidence="1">
    <location>
        <begin position="123"/>
        <end position="142"/>
    </location>
</feature>
<evidence type="ECO:0000313" key="2">
    <source>
        <dbReference type="EMBL" id="UYO73177.1"/>
    </source>
</evidence>